<dbReference type="GO" id="GO:0008270">
    <property type="term" value="F:zinc ion binding"/>
    <property type="evidence" value="ECO:0007669"/>
    <property type="project" value="UniProtKB-KW"/>
</dbReference>
<dbReference type="PANTHER" id="PTHR10598:SF0">
    <property type="entry name" value="SET1_ASH2 HISTONE METHYLTRANSFERASE COMPLEX SUBUNIT ASH2"/>
    <property type="match status" value="1"/>
</dbReference>
<dbReference type="OrthoDB" id="21243at2759"/>
<name>A0A9N9FC37_9GLOM</name>
<evidence type="ECO:0000313" key="10">
    <source>
        <dbReference type="EMBL" id="CAG8525236.1"/>
    </source>
</evidence>
<evidence type="ECO:0000256" key="4">
    <source>
        <dbReference type="ARBA" id="ARBA00022833"/>
    </source>
</evidence>
<gene>
    <name evidence="10" type="ORF">ALEPTO_LOCUS4670</name>
</gene>
<dbReference type="InterPro" id="IPR037353">
    <property type="entry name" value="ASH2"/>
</dbReference>
<proteinExistence type="inferred from homology"/>
<dbReference type="Pfam" id="PF00622">
    <property type="entry name" value="SPRY"/>
    <property type="match status" value="1"/>
</dbReference>
<feature type="domain" description="PHD-type" evidence="8">
    <location>
        <begin position="25"/>
        <end position="79"/>
    </location>
</feature>
<dbReference type="GO" id="GO:0048188">
    <property type="term" value="C:Set1C/COMPASS complex"/>
    <property type="evidence" value="ECO:0007669"/>
    <property type="project" value="InterPro"/>
</dbReference>
<comment type="similarity">
    <text evidence="6">Belongs to the cclA family.</text>
</comment>
<dbReference type="SMART" id="SM00449">
    <property type="entry name" value="SPRY"/>
    <property type="match status" value="1"/>
</dbReference>
<evidence type="ECO:0000259" key="9">
    <source>
        <dbReference type="PROSITE" id="PS50188"/>
    </source>
</evidence>
<dbReference type="InterPro" id="IPR001965">
    <property type="entry name" value="Znf_PHD"/>
</dbReference>
<dbReference type="InterPro" id="IPR019787">
    <property type="entry name" value="Znf_PHD-finger"/>
</dbReference>
<sequence length="590" mass="67432">MEQQKPHYDPSNLIWNPLHTINEQHQYCYCGKDRSLMELTLQCKDCRNWFHASCLDISLGPVMLFITNYKFQCKNCSENGGEFFERTTAGWKEIVGSSIANLILQTHMQEYVATSGDKRIGQFCAQNVPELKLGFRGKKLHYRWATLGSCLYTNKDTFAARDEKNRSAASDFCLINPNLWDIRSESFTGHKTNIGGHMSRISREFSSNSNLRKDTNDVTTIQKFTATKRQNTGYRTAKRGQNPLLTPSGEQRNIRNGFRYIPCQKDELFPVIGYRNSEQFPYGVRLSKEDASLSVYISADQLTATTEKGFRMARANCSVREGKWFYEVYVDRGGEGQIRGKDAAHVRIGWARREGNRNAPVGFDGYSYGIRDLTGQKVHQSRPKSFGEPFKTGDTIGLFISLPPLEKVYPGYKVKSAKRHRTAITLKGSPAFEYKDYKPTKQMDDLLNPPNGVCQGVAFEDLYSFLPCPDEFTRKDELTDDDGTLGYYPAISMYGGGTCTVNFGPYFQYPPPADPEAETIKKVRTWRPMSERYREFIAEDVVYDIIDEIESWARWLGYERVDNKKSSAAATTADRKKKRKIVKESNFDED</sequence>
<dbReference type="InterPro" id="IPR049455">
    <property type="entry name" value="ASH2-like_PHD"/>
</dbReference>
<dbReference type="SUPFAM" id="SSF49899">
    <property type="entry name" value="Concanavalin A-like lectins/glucanases"/>
    <property type="match status" value="1"/>
</dbReference>
<evidence type="ECO:0000259" key="8">
    <source>
        <dbReference type="PROSITE" id="PS50016"/>
    </source>
</evidence>
<dbReference type="PROSITE" id="PS50188">
    <property type="entry name" value="B302_SPRY"/>
    <property type="match status" value="1"/>
</dbReference>
<keyword evidence="2" id="KW-0479">Metal-binding</keyword>
<evidence type="ECO:0000256" key="7">
    <source>
        <dbReference type="PROSITE-ProRule" id="PRU00146"/>
    </source>
</evidence>
<organism evidence="10 11">
    <name type="scientific">Ambispora leptoticha</name>
    <dbReference type="NCBI Taxonomy" id="144679"/>
    <lineage>
        <taxon>Eukaryota</taxon>
        <taxon>Fungi</taxon>
        <taxon>Fungi incertae sedis</taxon>
        <taxon>Mucoromycota</taxon>
        <taxon>Glomeromycotina</taxon>
        <taxon>Glomeromycetes</taxon>
        <taxon>Archaeosporales</taxon>
        <taxon>Ambisporaceae</taxon>
        <taxon>Ambispora</taxon>
    </lineage>
</organism>
<dbReference type="Gene3D" id="3.90.980.20">
    <property type="match status" value="1"/>
</dbReference>
<dbReference type="PANTHER" id="PTHR10598">
    <property type="entry name" value="SET1/ASH2 HISTONE METHYLTRANSFERASE COMPLEX SUBUNIT ASH2"/>
    <property type="match status" value="1"/>
</dbReference>
<evidence type="ECO:0000256" key="1">
    <source>
        <dbReference type="ARBA" id="ARBA00004123"/>
    </source>
</evidence>
<dbReference type="GO" id="GO:0000976">
    <property type="term" value="F:transcription cis-regulatory region binding"/>
    <property type="evidence" value="ECO:0007669"/>
    <property type="project" value="TreeGrafter"/>
</dbReference>
<evidence type="ECO:0000256" key="6">
    <source>
        <dbReference type="ARBA" id="ARBA00038149"/>
    </source>
</evidence>
<dbReference type="PROSITE" id="PS50016">
    <property type="entry name" value="ZF_PHD_2"/>
    <property type="match status" value="1"/>
</dbReference>
<dbReference type="InterPro" id="IPR019786">
    <property type="entry name" value="Zinc_finger_PHD-type_CS"/>
</dbReference>
<dbReference type="InterPro" id="IPR043136">
    <property type="entry name" value="B30.2/SPRY_sf"/>
</dbReference>
<dbReference type="Pfam" id="PF21257">
    <property type="entry name" value="PHD_ash2p_like"/>
    <property type="match status" value="1"/>
</dbReference>
<evidence type="ECO:0000313" key="11">
    <source>
        <dbReference type="Proteomes" id="UP000789508"/>
    </source>
</evidence>
<dbReference type="SMART" id="SM00249">
    <property type="entry name" value="PHD"/>
    <property type="match status" value="1"/>
</dbReference>
<dbReference type="InterPro" id="IPR003877">
    <property type="entry name" value="SPRY_dom"/>
</dbReference>
<comment type="subcellular location">
    <subcellularLocation>
        <location evidence="1">Nucleus</location>
    </subcellularLocation>
</comment>
<dbReference type="InterPro" id="IPR013320">
    <property type="entry name" value="ConA-like_dom_sf"/>
</dbReference>
<comment type="caution">
    <text evidence="10">The sequence shown here is derived from an EMBL/GenBank/DDBJ whole genome shotgun (WGS) entry which is preliminary data.</text>
</comment>
<dbReference type="EMBL" id="CAJVPS010001121">
    <property type="protein sequence ID" value="CAG8525236.1"/>
    <property type="molecule type" value="Genomic_DNA"/>
</dbReference>
<feature type="domain" description="B30.2/SPRY" evidence="9">
    <location>
        <begin position="264"/>
        <end position="451"/>
    </location>
</feature>
<protein>
    <submittedName>
        <fullName evidence="10">2327_t:CDS:1</fullName>
    </submittedName>
</protein>
<dbReference type="AlphaFoldDB" id="A0A9N9FC37"/>
<keyword evidence="4" id="KW-0862">Zinc</keyword>
<accession>A0A9N9FC37</accession>
<keyword evidence="3 7" id="KW-0863">Zinc-finger</keyword>
<dbReference type="InterPro" id="IPR001870">
    <property type="entry name" value="B30.2/SPRY"/>
</dbReference>
<dbReference type="Proteomes" id="UP000789508">
    <property type="component" value="Unassembled WGS sequence"/>
</dbReference>
<reference evidence="10" key="1">
    <citation type="submission" date="2021-06" db="EMBL/GenBank/DDBJ databases">
        <authorList>
            <person name="Kallberg Y."/>
            <person name="Tangrot J."/>
            <person name="Rosling A."/>
        </authorList>
    </citation>
    <scope>NUCLEOTIDE SEQUENCE</scope>
    <source>
        <strain evidence="10">FL130A</strain>
    </source>
</reference>
<evidence type="ECO:0000256" key="2">
    <source>
        <dbReference type="ARBA" id="ARBA00022723"/>
    </source>
</evidence>
<dbReference type="Gene3D" id="2.60.120.920">
    <property type="match status" value="1"/>
</dbReference>
<evidence type="ECO:0000256" key="3">
    <source>
        <dbReference type="ARBA" id="ARBA00022771"/>
    </source>
</evidence>
<evidence type="ECO:0000256" key="5">
    <source>
        <dbReference type="ARBA" id="ARBA00023242"/>
    </source>
</evidence>
<keyword evidence="5" id="KW-0539">Nucleus</keyword>
<dbReference type="CDD" id="cd15583">
    <property type="entry name" value="PHD_ash2p_like"/>
    <property type="match status" value="1"/>
</dbReference>
<dbReference type="CDD" id="cd12872">
    <property type="entry name" value="SPRY_Ash2"/>
    <property type="match status" value="1"/>
</dbReference>
<dbReference type="SUPFAM" id="SSF57903">
    <property type="entry name" value="FYVE/PHD zinc finger"/>
    <property type="match status" value="1"/>
</dbReference>
<dbReference type="PROSITE" id="PS01359">
    <property type="entry name" value="ZF_PHD_1"/>
    <property type="match status" value="1"/>
</dbReference>
<keyword evidence="11" id="KW-1185">Reference proteome</keyword>
<dbReference type="InterPro" id="IPR011011">
    <property type="entry name" value="Znf_FYVE_PHD"/>
</dbReference>